<dbReference type="GO" id="GO:0010468">
    <property type="term" value="P:regulation of gene expression"/>
    <property type="evidence" value="ECO:0007669"/>
    <property type="project" value="TreeGrafter"/>
</dbReference>
<evidence type="ECO:0000313" key="10">
    <source>
        <dbReference type="EMBL" id="KDQ53146.1"/>
    </source>
</evidence>
<keyword evidence="2" id="KW-0479">Metal-binding</keyword>
<dbReference type="PROSITE" id="PS00028">
    <property type="entry name" value="ZINC_FINGER_C2H2_1"/>
    <property type="match status" value="2"/>
</dbReference>
<dbReference type="FunFam" id="3.30.160.60:FF:000634">
    <property type="entry name" value="Zinc finger X-chromosomal protein"/>
    <property type="match status" value="1"/>
</dbReference>
<evidence type="ECO:0000256" key="1">
    <source>
        <dbReference type="ARBA" id="ARBA00004123"/>
    </source>
</evidence>
<dbReference type="SUPFAM" id="SSF57667">
    <property type="entry name" value="beta-beta-alpha zinc fingers"/>
    <property type="match status" value="1"/>
</dbReference>
<feature type="domain" description="C2H2-type" evidence="9">
    <location>
        <begin position="355"/>
        <end position="382"/>
    </location>
</feature>
<feature type="compositionally biased region" description="Low complexity" evidence="8">
    <location>
        <begin position="164"/>
        <end position="177"/>
    </location>
</feature>
<dbReference type="InterPro" id="IPR013087">
    <property type="entry name" value="Znf_C2H2_type"/>
</dbReference>
<dbReference type="GO" id="GO:0008270">
    <property type="term" value="F:zinc ion binding"/>
    <property type="evidence" value="ECO:0007669"/>
    <property type="project" value="UniProtKB-KW"/>
</dbReference>
<dbReference type="Proteomes" id="UP000027265">
    <property type="component" value="Unassembled WGS sequence"/>
</dbReference>
<proteinExistence type="predicted"/>
<accession>A0A067PS43</accession>
<comment type="subcellular location">
    <subcellularLocation>
        <location evidence="1">Nucleus</location>
    </subcellularLocation>
</comment>
<keyword evidence="5" id="KW-0862">Zinc</keyword>
<feature type="region of interest" description="Disordered" evidence="8">
    <location>
        <begin position="119"/>
        <end position="291"/>
    </location>
</feature>
<dbReference type="InterPro" id="IPR050331">
    <property type="entry name" value="Zinc_finger"/>
</dbReference>
<dbReference type="Pfam" id="PF00096">
    <property type="entry name" value="zf-C2H2"/>
    <property type="match status" value="1"/>
</dbReference>
<feature type="compositionally biased region" description="Low complexity" evidence="8">
    <location>
        <begin position="140"/>
        <end position="150"/>
    </location>
</feature>
<organism evidence="10 11">
    <name type="scientific">Jaapia argillacea MUCL 33604</name>
    <dbReference type="NCBI Taxonomy" id="933084"/>
    <lineage>
        <taxon>Eukaryota</taxon>
        <taxon>Fungi</taxon>
        <taxon>Dikarya</taxon>
        <taxon>Basidiomycota</taxon>
        <taxon>Agaricomycotina</taxon>
        <taxon>Agaricomycetes</taxon>
        <taxon>Agaricomycetidae</taxon>
        <taxon>Jaapiales</taxon>
        <taxon>Jaapiaceae</taxon>
        <taxon>Jaapia</taxon>
    </lineage>
</organism>
<evidence type="ECO:0000256" key="8">
    <source>
        <dbReference type="SAM" id="MobiDB-lite"/>
    </source>
</evidence>
<evidence type="ECO:0000313" key="11">
    <source>
        <dbReference type="Proteomes" id="UP000027265"/>
    </source>
</evidence>
<keyword evidence="11" id="KW-1185">Reference proteome</keyword>
<dbReference type="PROSITE" id="PS50157">
    <property type="entry name" value="ZINC_FINGER_C2H2_2"/>
    <property type="match status" value="2"/>
</dbReference>
<feature type="compositionally biased region" description="Gly residues" evidence="8">
    <location>
        <begin position="413"/>
        <end position="423"/>
    </location>
</feature>
<protein>
    <recommendedName>
        <fullName evidence="9">C2H2-type domain-containing protein</fullName>
    </recommendedName>
</protein>
<dbReference type="OrthoDB" id="3437960at2759"/>
<dbReference type="STRING" id="933084.A0A067PS43"/>
<feature type="compositionally biased region" description="Low complexity" evidence="8">
    <location>
        <begin position="190"/>
        <end position="215"/>
    </location>
</feature>
<evidence type="ECO:0000256" key="2">
    <source>
        <dbReference type="ARBA" id="ARBA00022723"/>
    </source>
</evidence>
<evidence type="ECO:0000259" key="9">
    <source>
        <dbReference type="PROSITE" id="PS50157"/>
    </source>
</evidence>
<dbReference type="HOGENOM" id="CLU_649016_0_0_1"/>
<evidence type="ECO:0000256" key="7">
    <source>
        <dbReference type="PROSITE-ProRule" id="PRU00042"/>
    </source>
</evidence>
<dbReference type="PANTHER" id="PTHR16515">
    <property type="entry name" value="PR DOMAIN ZINC FINGER PROTEIN"/>
    <property type="match status" value="1"/>
</dbReference>
<evidence type="ECO:0000256" key="6">
    <source>
        <dbReference type="ARBA" id="ARBA00023242"/>
    </source>
</evidence>
<gene>
    <name evidence="10" type="ORF">JAAARDRAFT_197639</name>
</gene>
<dbReference type="PANTHER" id="PTHR16515:SF49">
    <property type="entry name" value="GASTRULA ZINC FINGER PROTEIN XLCGF49.1-LIKE-RELATED"/>
    <property type="match status" value="1"/>
</dbReference>
<dbReference type="EMBL" id="KL197735">
    <property type="protein sequence ID" value="KDQ53146.1"/>
    <property type="molecule type" value="Genomic_DNA"/>
</dbReference>
<sequence>MDSYFNELESTLLDNGIRYDDQVDSENPSYDALKTEPLSTLGLANFPYQTDQFQDASRATYGHGRDGRPVLTLTTDEPASVGYDYGSDHSATLESAYDSAYPSSSQNWTFPTYNQTNSYNIPASDPESPYTPSSADSFQPTYTPPTNTNTRYLNVPTRKRSGSESDVYSSGSNSVPSIHVASSMDECGLSRNSHSSGELSSSFSFSPSSNHQSLSVREGGMQGHRRWRSLHETGSSHLSPTSPDDASNFLSPTYRPSRSHSRSSSVCSNRSRRSTPYTSPMSSPNLDNYDDLPQDVMFAMENLTPSSPGAGPSNGHGLSLPYTTDLNPPPIVKAQVSTPAITEAAMSRRQNPARWQCEFCNSSFTRRNNLIGHQTAHRGEKPHACDKCDKAFARPSDLNRHRKNVHEKRGAASGSGSGGRSPL</sequence>
<evidence type="ECO:0000256" key="5">
    <source>
        <dbReference type="ARBA" id="ARBA00022833"/>
    </source>
</evidence>
<dbReference type="SMART" id="SM00355">
    <property type="entry name" value="ZnF_C2H2"/>
    <property type="match status" value="2"/>
</dbReference>
<keyword evidence="6" id="KW-0539">Nucleus</keyword>
<name>A0A067PS43_9AGAM</name>
<keyword evidence="4 7" id="KW-0863">Zinc-finger</keyword>
<dbReference type="InterPro" id="IPR036236">
    <property type="entry name" value="Znf_C2H2_sf"/>
</dbReference>
<reference evidence="11" key="1">
    <citation type="journal article" date="2014" name="Proc. Natl. Acad. Sci. U.S.A.">
        <title>Extensive sampling of basidiomycete genomes demonstrates inadequacy of the white-rot/brown-rot paradigm for wood decay fungi.</title>
        <authorList>
            <person name="Riley R."/>
            <person name="Salamov A.A."/>
            <person name="Brown D.W."/>
            <person name="Nagy L.G."/>
            <person name="Floudas D."/>
            <person name="Held B.W."/>
            <person name="Levasseur A."/>
            <person name="Lombard V."/>
            <person name="Morin E."/>
            <person name="Otillar R."/>
            <person name="Lindquist E.A."/>
            <person name="Sun H."/>
            <person name="LaButti K.M."/>
            <person name="Schmutz J."/>
            <person name="Jabbour D."/>
            <person name="Luo H."/>
            <person name="Baker S.E."/>
            <person name="Pisabarro A.G."/>
            <person name="Walton J.D."/>
            <person name="Blanchette R.A."/>
            <person name="Henrissat B."/>
            <person name="Martin F."/>
            <person name="Cullen D."/>
            <person name="Hibbett D.S."/>
            <person name="Grigoriev I.V."/>
        </authorList>
    </citation>
    <scope>NUCLEOTIDE SEQUENCE [LARGE SCALE GENOMIC DNA]</scope>
    <source>
        <strain evidence="11">MUCL 33604</strain>
    </source>
</reference>
<feature type="compositionally biased region" description="Polar residues" evidence="8">
    <location>
        <begin position="130"/>
        <end position="139"/>
    </location>
</feature>
<dbReference type="Gene3D" id="3.30.160.60">
    <property type="entry name" value="Classic Zinc Finger"/>
    <property type="match status" value="2"/>
</dbReference>
<feature type="region of interest" description="Disordered" evidence="8">
    <location>
        <begin position="395"/>
        <end position="423"/>
    </location>
</feature>
<feature type="compositionally biased region" description="Polar residues" evidence="8">
    <location>
        <begin position="232"/>
        <end position="251"/>
    </location>
</feature>
<feature type="compositionally biased region" description="Polar residues" evidence="8">
    <location>
        <begin position="275"/>
        <end position="286"/>
    </location>
</feature>
<dbReference type="GO" id="GO:0005634">
    <property type="term" value="C:nucleus"/>
    <property type="evidence" value="ECO:0007669"/>
    <property type="project" value="UniProtKB-SubCell"/>
</dbReference>
<evidence type="ECO:0000256" key="4">
    <source>
        <dbReference type="ARBA" id="ARBA00022771"/>
    </source>
</evidence>
<evidence type="ECO:0000256" key="3">
    <source>
        <dbReference type="ARBA" id="ARBA00022737"/>
    </source>
</evidence>
<keyword evidence="3" id="KW-0677">Repeat</keyword>
<dbReference type="InParanoid" id="A0A067PS43"/>
<dbReference type="AlphaFoldDB" id="A0A067PS43"/>
<feature type="domain" description="C2H2-type" evidence="9">
    <location>
        <begin position="383"/>
        <end position="411"/>
    </location>
</feature>